<keyword evidence="3" id="KW-1185">Reference proteome</keyword>
<evidence type="ECO:0000313" key="2">
    <source>
        <dbReference type="EMBL" id="KAG1775935.1"/>
    </source>
</evidence>
<evidence type="ECO:0000313" key="3">
    <source>
        <dbReference type="Proteomes" id="UP000714275"/>
    </source>
</evidence>
<dbReference type="PANTHER" id="PTHR33096:SF1">
    <property type="entry name" value="CXC1-LIKE CYSTEINE CLUSTER ASSOCIATED WITH KDZ TRANSPOSASES DOMAIN-CONTAINING PROTEIN"/>
    <property type="match status" value="1"/>
</dbReference>
<dbReference type="Pfam" id="PF18758">
    <property type="entry name" value="KDZ"/>
    <property type="match status" value="1"/>
</dbReference>
<name>A0A9P7D0Q8_9AGAM</name>
<dbReference type="PANTHER" id="PTHR33096">
    <property type="entry name" value="CXC2 DOMAIN-CONTAINING PROTEIN"/>
    <property type="match status" value="1"/>
</dbReference>
<dbReference type="CDD" id="cd19757">
    <property type="entry name" value="Bbox1"/>
    <property type="match status" value="1"/>
</dbReference>
<sequence length="914" mass="103919">MFLLELLRHEGRGDYAGATVCWNCRLDVPQFRCIDCLGTELYCKGCIVTLHTRNPVHRIQEWSNSCFTAVSLKDLGLRVQLGHFAGDSCLLPERAFNDDFTLIDTNGIHTIGLDFCGCETAQTHTKQLLRATWFPATTVDPRTAATFRILEQYHLLSFESKASGYEFYHSIARLTDNTGLRVQKDRYEPFLRMVREWRHLKMLKRAGQGHDPAGVANTQSGKCAVLCPACPQPLKNLPDNWKDVPNDKRWLYALFVAIDANFRLKRRIVSKDTTDPGLSHGWAYFVDETAYKAYLQDHAGKPQEKSTCASHNAVNMADTKVSQGLAATGVGTIDCAWHNMKLPNGVGDLQKGERYSNMDYLFLSTLRGRCVETLNVSYDIACQWHKNLWERMSTMPPSLHLDPLTKLIRFFVPKFHLPAHIFKCQTTYSFNLSKNVGRTDGEAPERGWSNINPVASCTKEMGPGSRRDTLDDHFGDWNWKKIVGLGATLLRKMGEAQEEKEAHRIAFEELDGALQPEALDPWKLEIEYWEHNPNDPLVTNPFEPKVTPITQAAVRLKLAEMEARDLQQGVDLSLHPDISPSVFIASGIDIEGEQHRLTADIAQLGLHATDTQKAAIQRQQNSLQRKINAWRRVQALYTPAVQLLHSYSFQSSLDLITPEDTKLYLPSAMCTKSMRCDTHLQVTEWELRFAQAGDALEQLRQSLRLRDYMCTFKRDWVRGQSANTRALNALTRVDAKASAAANKYHAARGALSALAPLLRKVGWNLKYKELDKKNDMRSMSAAKTGVSEGRRQLSWIWLVEGVGDDQDEVIQDSLRVEWCKSRARSMRWAEEVELLDEEMRRVLQFFRWHAAWWHEKGCESTLNAAAVEHEGLIAYAYRQARLRHDIADRFEKMWMAHLSITSAPPPPPSPLLIS</sequence>
<dbReference type="EMBL" id="JABBWD010000030">
    <property type="protein sequence ID" value="KAG1775935.1"/>
    <property type="molecule type" value="Genomic_DNA"/>
</dbReference>
<comment type="caution">
    <text evidence="2">The sequence shown here is derived from an EMBL/GenBank/DDBJ whole genome shotgun (WGS) entry which is preliminary data.</text>
</comment>
<feature type="domain" description="CxC2-like cysteine cluster KDZ transposase-associated" evidence="1">
    <location>
        <begin position="72"/>
        <end position="179"/>
    </location>
</feature>
<dbReference type="AlphaFoldDB" id="A0A9P7D0Q8"/>
<dbReference type="InterPro" id="IPR040521">
    <property type="entry name" value="KDZ"/>
</dbReference>
<gene>
    <name evidence="2" type="ORF">EV702DRAFT_972209</name>
</gene>
<reference evidence="2" key="1">
    <citation type="journal article" date="2020" name="New Phytol.">
        <title>Comparative genomics reveals dynamic genome evolution in host specialist ectomycorrhizal fungi.</title>
        <authorList>
            <person name="Lofgren L.A."/>
            <person name="Nguyen N.H."/>
            <person name="Vilgalys R."/>
            <person name="Ruytinx J."/>
            <person name="Liao H.L."/>
            <person name="Branco S."/>
            <person name="Kuo A."/>
            <person name="LaButti K."/>
            <person name="Lipzen A."/>
            <person name="Andreopoulos W."/>
            <person name="Pangilinan J."/>
            <person name="Riley R."/>
            <person name="Hundley H."/>
            <person name="Na H."/>
            <person name="Barry K."/>
            <person name="Grigoriev I.V."/>
            <person name="Stajich J.E."/>
            <person name="Kennedy P.G."/>
        </authorList>
    </citation>
    <scope>NUCLEOTIDE SEQUENCE</scope>
    <source>
        <strain evidence="2">DOB743</strain>
    </source>
</reference>
<dbReference type="OrthoDB" id="3261436at2759"/>
<dbReference type="Pfam" id="PF18803">
    <property type="entry name" value="CxC2"/>
    <property type="match status" value="1"/>
</dbReference>
<proteinExistence type="predicted"/>
<protein>
    <recommendedName>
        <fullName evidence="1">CxC2-like cysteine cluster KDZ transposase-associated domain-containing protein</fullName>
    </recommendedName>
</protein>
<dbReference type="Proteomes" id="UP000714275">
    <property type="component" value="Unassembled WGS sequence"/>
</dbReference>
<accession>A0A9P7D0Q8</accession>
<organism evidence="2 3">
    <name type="scientific">Suillus placidus</name>
    <dbReference type="NCBI Taxonomy" id="48579"/>
    <lineage>
        <taxon>Eukaryota</taxon>
        <taxon>Fungi</taxon>
        <taxon>Dikarya</taxon>
        <taxon>Basidiomycota</taxon>
        <taxon>Agaricomycotina</taxon>
        <taxon>Agaricomycetes</taxon>
        <taxon>Agaricomycetidae</taxon>
        <taxon>Boletales</taxon>
        <taxon>Suillineae</taxon>
        <taxon>Suillaceae</taxon>
        <taxon>Suillus</taxon>
    </lineage>
</organism>
<evidence type="ECO:0000259" key="1">
    <source>
        <dbReference type="Pfam" id="PF18803"/>
    </source>
</evidence>
<dbReference type="InterPro" id="IPR041457">
    <property type="entry name" value="CxC2_KDZ-assoc"/>
</dbReference>